<dbReference type="RefSeq" id="WP_121012592.1">
    <property type="nucleotide sequence ID" value="NZ_RCCJ01000001.1"/>
</dbReference>
<dbReference type="Pfam" id="PF03692">
    <property type="entry name" value="CxxCxxCC"/>
    <property type="match status" value="1"/>
</dbReference>
<dbReference type="OrthoDB" id="9810361at2"/>
<comment type="caution">
    <text evidence="1">The sequence shown here is derived from an EMBL/GenBank/DDBJ whole genome shotgun (WGS) entry which is preliminary data.</text>
</comment>
<dbReference type="Proteomes" id="UP000267841">
    <property type="component" value="Unassembled WGS sequence"/>
</dbReference>
<dbReference type="InterPro" id="IPR005358">
    <property type="entry name" value="Puta_zinc/iron-chelating_dom"/>
</dbReference>
<sequence length="222" mass="26219">MPSESEYAEERSRLFEETLKKATEDIKVDCRRGCTYCCYGVTLWIKRVEAVLMVDFLNRLPLKERKEIWHRIKNYAKLYEEEAKRVGYAPSFPIKEEDLDIEKLGVIGGLGMNEVPCPFLEEHTGVCLIYEARPDMCRLMLYENSSVCKRDWENPLGFLWKREIAPFMDDIKARFFPRWKLKRGELSKKFPSLEQEKLEGEVGFVTHFIRFDPVRKVFKVTG</sequence>
<protein>
    <submittedName>
        <fullName evidence="1">Putative zinc-or iron-chelating protein</fullName>
    </submittedName>
</protein>
<dbReference type="AlphaFoldDB" id="A0A497XQS5"/>
<accession>A0A497XQS5</accession>
<reference evidence="1 2" key="1">
    <citation type="submission" date="2018-10" db="EMBL/GenBank/DDBJ databases">
        <title>Genomic Encyclopedia of Archaeal and Bacterial Type Strains, Phase II (KMG-II): from individual species to whole genera.</title>
        <authorList>
            <person name="Goeker M."/>
        </authorList>
    </citation>
    <scope>NUCLEOTIDE SEQUENCE [LARGE SCALE GENOMIC DNA]</scope>
    <source>
        <strain evidence="1 2">DSM 16510</strain>
    </source>
</reference>
<keyword evidence="2" id="KW-1185">Reference proteome</keyword>
<dbReference type="EMBL" id="RCCJ01000001">
    <property type="protein sequence ID" value="RLJ71337.1"/>
    <property type="molecule type" value="Genomic_DNA"/>
</dbReference>
<name>A0A497XQS5_9AQUI</name>
<organism evidence="1 2">
    <name type="scientific">Hydrogenivirga caldilitoris</name>
    <dbReference type="NCBI Taxonomy" id="246264"/>
    <lineage>
        <taxon>Bacteria</taxon>
        <taxon>Pseudomonadati</taxon>
        <taxon>Aquificota</taxon>
        <taxon>Aquificia</taxon>
        <taxon>Aquificales</taxon>
        <taxon>Aquificaceae</taxon>
        <taxon>Hydrogenivirga</taxon>
    </lineage>
</organism>
<gene>
    <name evidence="1" type="ORF">BCF55_1636</name>
</gene>
<evidence type="ECO:0000313" key="1">
    <source>
        <dbReference type="EMBL" id="RLJ71337.1"/>
    </source>
</evidence>
<proteinExistence type="predicted"/>
<evidence type="ECO:0000313" key="2">
    <source>
        <dbReference type="Proteomes" id="UP000267841"/>
    </source>
</evidence>